<evidence type="ECO:0000259" key="5">
    <source>
        <dbReference type="Pfam" id="PF01869"/>
    </source>
</evidence>
<reference evidence="7 8" key="1">
    <citation type="submission" date="2016-11" db="EMBL/GenBank/DDBJ databases">
        <authorList>
            <person name="Jaros S."/>
            <person name="Januszkiewicz K."/>
            <person name="Wedrychowicz H."/>
        </authorList>
    </citation>
    <scope>NUCLEOTIDE SEQUENCE [LARGE SCALE GENOMIC DNA]</scope>
    <source>
        <strain evidence="7 8">DSM 17459</strain>
    </source>
</reference>
<evidence type="ECO:0000259" key="6">
    <source>
        <dbReference type="Pfam" id="PF09989"/>
    </source>
</evidence>
<dbReference type="GO" id="GO:0051536">
    <property type="term" value="F:iron-sulfur cluster binding"/>
    <property type="evidence" value="ECO:0007669"/>
    <property type="project" value="UniProtKB-KW"/>
</dbReference>
<evidence type="ECO:0000256" key="3">
    <source>
        <dbReference type="ARBA" id="ARBA00023004"/>
    </source>
</evidence>
<dbReference type="NCBIfam" id="TIGR00241">
    <property type="entry name" value="CoA_E_activ"/>
    <property type="match status" value="1"/>
</dbReference>
<organism evidence="7 8">
    <name type="scientific">Lactonifactor longoviformis DSM 17459</name>
    <dbReference type="NCBI Taxonomy" id="1122155"/>
    <lineage>
        <taxon>Bacteria</taxon>
        <taxon>Bacillati</taxon>
        <taxon>Bacillota</taxon>
        <taxon>Clostridia</taxon>
        <taxon>Eubacteriales</taxon>
        <taxon>Clostridiaceae</taxon>
        <taxon>Lactonifactor</taxon>
    </lineage>
</organism>
<evidence type="ECO:0000313" key="7">
    <source>
        <dbReference type="EMBL" id="SHF23289.1"/>
    </source>
</evidence>
<dbReference type="STRING" id="1122155.SAMN02745158_02975"/>
<dbReference type="CDD" id="cd24034">
    <property type="entry name" value="ASKHA_NBD_O66634-like_rpt1"/>
    <property type="match status" value="1"/>
</dbReference>
<keyword evidence="3" id="KW-0408">Iron</keyword>
<feature type="domain" description="DUF2229" evidence="6">
    <location>
        <begin position="678"/>
        <end position="894"/>
    </location>
</feature>
<dbReference type="Pfam" id="PF09989">
    <property type="entry name" value="DUF2229"/>
    <property type="match status" value="1"/>
</dbReference>
<dbReference type="InterPro" id="IPR051805">
    <property type="entry name" value="Dehydratase_Activator_Redct"/>
</dbReference>
<dbReference type="InterPro" id="IPR008275">
    <property type="entry name" value="CoA_E_activase_dom"/>
</dbReference>
<dbReference type="InterPro" id="IPR002731">
    <property type="entry name" value="ATPase_BadF"/>
</dbReference>
<evidence type="ECO:0000256" key="1">
    <source>
        <dbReference type="ARBA" id="ARBA00001966"/>
    </source>
</evidence>
<dbReference type="InterPro" id="IPR043129">
    <property type="entry name" value="ATPase_NBD"/>
</dbReference>
<accession>A0A1M4ZZ33</accession>
<gene>
    <name evidence="7" type="ORF">SAMN02745158_02975</name>
</gene>
<protein>
    <submittedName>
        <fullName evidence="7">CoA-substrate-specific enzyme activase, putative</fullName>
    </submittedName>
</protein>
<dbReference type="EMBL" id="FQVI01000017">
    <property type="protein sequence ID" value="SHF23289.1"/>
    <property type="molecule type" value="Genomic_DNA"/>
</dbReference>
<keyword evidence="8" id="KW-1185">Reference proteome</keyword>
<dbReference type="Proteomes" id="UP000184245">
    <property type="component" value="Unassembled WGS sequence"/>
</dbReference>
<proteinExistence type="predicted"/>
<comment type="cofactor">
    <cofactor evidence="1">
        <name>[4Fe-4S] cluster</name>
        <dbReference type="ChEBI" id="CHEBI:49883"/>
    </cofactor>
</comment>
<dbReference type="Pfam" id="PF01869">
    <property type="entry name" value="BcrAD_BadFG"/>
    <property type="match status" value="2"/>
</dbReference>
<feature type="domain" description="ATPase BadF/BadG/BcrA/BcrD type" evidence="5">
    <location>
        <begin position="12"/>
        <end position="262"/>
    </location>
</feature>
<dbReference type="Gene3D" id="3.30.420.40">
    <property type="match status" value="4"/>
</dbReference>
<sequence length="1423" mass="157382">MNKVMKQITYTLGIDIGSTTVKIAILNEEQEIVFSEYERHYANIQETLAHLLGHAYEKLGELQLAPVITGSGGLTLAKHLGVPFVQEVIAVSSSLQALAPQTDVAIELGGEDAKIIYFEKGNIEQRMNGICAGGTGSFIDQMASLLQTDAVGLNEYARDYKALYSIAARCGVFAKTDIQPLINEGATKEDLSASIFQAVVNQTISGLACGKPIRGHVAFLGGPLHFLSELREAFIRTLKLDGEHTIIPANSHLFAAIGSALNAKEDADTVSLHAMRDRLASSIKMEFEVDRMEPLFATQEEYDLFNERQSAYNVATADLASYEGNCYLGIDAGSTTTKAALVGEDGSLLYSFYSNNNGSPLATTIKAIKEIYTQLPSSATIAYSCSTGYGEALIKAALMLDEGEVETVSHYYAAAFFDPEVDCILDIGGQDMKCIKIKNNTVDSVQLNEACSSGCGSFIETFANSLNYSVQDFAKAALFAKNPIDLGTRCTVFMNSKVKQAQKEGAEVSDISAGLAYSVIKNALYKVIKVSDAKELGNHIVVQGGTFYNDAVLRSFEKIADCEAIRPDIAGIMGAFGAALIARERYDVSKETTMLPIEKINTLQFSTSMANCKGCTNHCRLTINKFSGGRQFVTGNRCERGIGKEKNKDHIPNLFEYKYKKLFSYESLTLDKAVRGQVGIPRVLNMFENYPFWHTFFTELKYQVVLSPTSTRKIYELGIESIPSESECYPAKLAHGHVTWLIKQGVKFIFYPCIPYERKEFQDSVNHYNCPIVTSYAENIKNNIDELQDDTIVFRNPFMAFTSEEVLTKRLIEEFPDIPESEVRAAAAKGWKEMADSREDIKRKGEETLEYLKETGRRGIVLAGRPYHIDPEIHHGIPDLINSYGIAVLTEDSISHLAPIERPLRVNDQWMYHTRLYAAANYVKTTENLDLIQLNSFGCGLDAVTTDEVYEILAHSGKIYTCLKIDEVNNLGAARIRIRSLIAAIRVREEQKMSRTIVPSSIEKIPFTQEMRQNYTILCPQMSPIHFSILEAAFNASGYHLEVLPNDNKEAVDVGLKYVNNDACYPSLMVVGQIMQALLSGKYDTHRIAIIMSQTGGGCRASNYIGFIRRALEKAGLSYIPVISINLSGLESNPGFKITARLASRLAFAAVFGDILMKCLYRMRPYEKIPGSANELHRKLEKECIAFVGQKHATIGGFKKLCRKMIREFDSLPITDEVKPRVGIVGEILVKFLPAANNHLAELLEREGAEAVCPDLIDFMCYCFYNLNFKSRYLGFKKSSAALGNLGIKAINWIRKAANEEFARSVHFTPSADITQLAKMASSIVSVGNQTGEGWFLTGEILELIHNGTPNVVCTQPFGCLPNHIVGKGVIKAVRKEYPQANIVAIDYDPGASEVNQLNRIKLMLSTAQKNLKKNGSGKTELR</sequence>
<keyword evidence="4" id="KW-0411">Iron-sulfur</keyword>
<dbReference type="CDD" id="cd24035">
    <property type="entry name" value="ASKHA_NBD_O66634-like_rpt2"/>
    <property type="match status" value="1"/>
</dbReference>
<dbReference type="SUPFAM" id="SSF53067">
    <property type="entry name" value="Actin-like ATPase domain"/>
    <property type="match status" value="2"/>
</dbReference>
<dbReference type="PANTHER" id="PTHR32329">
    <property type="entry name" value="BIFUNCTIONAL PROTEIN [INCLUDES 2-HYDROXYACYL-COA DEHYDRATASE (N-TER) AND ITS ACTIVATOR DOMAIN (C_TERM)-RELATED"/>
    <property type="match status" value="1"/>
</dbReference>
<keyword evidence="2" id="KW-0479">Metal-binding</keyword>
<evidence type="ECO:0000256" key="4">
    <source>
        <dbReference type="ARBA" id="ARBA00023014"/>
    </source>
</evidence>
<dbReference type="PANTHER" id="PTHR32329:SF4">
    <property type="entry name" value="ACTIVATOR OF 2-HYDROXYACYL-COA DEHYDRATASE"/>
    <property type="match status" value="1"/>
</dbReference>
<dbReference type="GO" id="GO:0046872">
    <property type="term" value="F:metal ion binding"/>
    <property type="evidence" value="ECO:0007669"/>
    <property type="project" value="UniProtKB-KW"/>
</dbReference>
<evidence type="ECO:0000313" key="8">
    <source>
        <dbReference type="Proteomes" id="UP000184245"/>
    </source>
</evidence>
<feature type="domain" description="ATPase BadF/BadG/BcrA/BcrD type" evidence="5">
    <location>
        <begin position="328"/>
        <end position="582"/>
    </location>
</feature>
<dbReference type="InterPro" id="IPR018709">
    <property type="entry name" value="CoA_activase_DUF2229"/>
</dbReference>
<name>A0A1M4ZZ33_9CLOT</name>
<evidence type="ECO:0000256" key="2">
    <source>
        <dbReference type="ARBA" id="ARBA00022723"/>
    </source>
</evidence>